<evidence type="ECO:0000313" key="1">
    <source>
        <dbReference type="EMBL" id="JAH72010.1"/>
    </source>
</evidence>
<accession>A0A0E9V3J9</accession>
<name>A0A0E9V3J9_ANGAN</name>
<reference evidence="1" key="1">
    <citation type="submission" date="2014-11" db="EMBL/GenBank/DDBJ databases">
        <authorList>
            <person name="Amaro Gonzalez C."/>
        </authorList>
    </citation>
    <scope>NUCLEOTIDE SEQUENCE</scope>
</reference>
<protein>
    <submittedName>
        <fullName evidence="1">Uncharacterized protein</fullName>
    </submittedName>
</protein>
<organism evidence="1">
    <name type="scientific">Anguilla anguilla</name>
    <name type="common">European freshwater eel</name>
    <name type="synonym">Muraena anguilla</name>
    <dbReference type="NCBI Taxonomy" id="7936"/>
    <lineage>
        <taxon>Eukaryota</taxon>
        <taxon>Metazoa</taxon>
        <taxon>Chordata</taxon>
        <taxon>Craniata</taxon>
        <taxon>Vertebrata</taxon>
        <taxon>Euteleostomi</taxon>
        <taxon>Actinopterygii</taxon>
        <taxon>Neopterygii</taxon>
        <taxon>Teleostei</taxon>
        <taxon>Anguilliformes</taxon>
        <taxon>Anguillidae</taxon>
        <taxon>Anguilla</taxon>
    </lineage>
</organism>
<dbReference type="AlphaFoldDB" id="A0A0E9V3J9"/>
<reference evidence="1" key="2">
    <citation type="journal article" date="2015" name="Fish Shellfish Immunol.">
        <title>Early steps in the European eel (Anguilla anguilla)-Vibrio vulnificus interaction in the gills: Role of the RtxA13 toxin.</title>
        <authorList>
            <person name="Callol A."/>
            <person name="Pajuelo D."/>
            <person name="Ebbesson L."/>
            <person name="Teles M."/>
            <person name="MacKenzie S."/>
            <person name="Amaro C."/>
        </authorList>
    </citation>
    <scope>NUCLEOTIDE SEQUENCE</scope>
</reference>
<proteinExistence type="predicted"/>
<dbReference type="EMBL" id="GBXM01036567">
    <property type="protein sequence ID" value="JAH72010.1"/>
    <property type="molecule type" value="Transcribed_RNA"/>
</dbReference>
<sequence>MLSSRPPDRKATWSDA</sequence>